<dbReference type="AlphaFoldDB" id="A0AAU7JYX6"/>
<accession>A0AAU7JYX6</accession>
<gene>
    <name evidence="1" type="ORF">ABEG17_08635</name>
</gene>
<name>A0AAU7JYX6_9MICO</name>
<dbReference type="RefSeq" id="WP_406832874.1">
    <property type="nucleotide sequence ID" value="NZ_CP157483.1"/>
</dbReference>
<proteinExistence type="predicted"/>
<evidence type="ECO:0000313" key="1">
    <source>
        <dbReference type="EMBL" id="XBO45380.1"/>
    </source>
</evidence>
<dbReference type="EMBL" id="CP157483">
    <property type="protein sequence ID" value="XBO45380.1"/>
    <property type="molecule type" value="Genomic_DNA"/>
</dbReference>
<reference evidence="1" key="1">
    <citation type="submission" date="2024-05" db="EMBL/GenBank/DDBJ databases">
        <authorList>
            <person name="Kim S."/>
            <person name="Heo J."/>
            <person name="Choi H."/>
            <person name="Choi Y."/>
            <person name="Kwon S.-W."/>
            <person name="Kim Y."/>
        </authorList>
    </citation>
    <scope>NUCLEOTIDE SEQUENCE</scope>
    <source>
        <strain evidence="1">KACC 23699</strain>
    </source>
</reference>
<sequence length="185" mass="20772">MDGIAIEWVGAATFVVLTGWQGYTFGARQERAKERRARDFVAATELVAPIRELQRLLRCFGHEQLNKDEVASAFLAWSTAFDQHGHRLPRQWQHVDRSVKAAAGTVFGGISLIHLRPDSTRMDLGEPDAMWQDCADDYLGYVARSILTFGDSAQEAPKTVANYDVWLVQTERRAPVGQNEPRSGR</sequence>
<organism evidence="1">
    <name type="scientific">Pedococcus sp. KACC 23699</name>
    <dbReference type="NCBI Taxonomy" id="3149228"/>
    <lineage>
        <taxon>Bacteria</taxon>
        <taxon>Bacillati</taxon>
        <taxon>Actinomycetota</taxon>
        <taxon>Actinomycetes</taxon>
        <taxon>Micrococcales</taxon>
        <taxon>Intrasporangiaceae</taxon>
        <taxon>Pedococcus</taxon>
    </lineage>
</organism>
<protein>
    <submittedName>
        <fullName evidence="1">Uncharacterized protein</fullName>
    </submittedName>
</protein>